<accession>A0A9P3GT97</accession>
<keyword evidence="2" id="KW-1185">Reference proteome</keyword>
<evidence type="ECO:0000313" key="2">
    <source>
        <dbReference type="Proteomes" id="UP000703269"/>
    </source>
</evidence>
<proteinExistence type="predicted"/>
<dbReference type="OrthoDB" id="5210591at2759"/>
<name>A0A9P3GT97_9APHY</name>
<dbReference type="Proteomes" id="UP000703269">
    <property type="component" value="Unassembled WGS sequence"/>
</dbReference>
<comment type="caution">
    <text evidence="1">The sequence shown here is derived from an EMBL/GenBank/DDBJ whole genome shotgun (WGS) entry which is preliminary data.</text>
</comment>
<gene>
    <name evidence="1" type="ORF">PsYK624_164640</name>
</gene>
<dbReference type="AlphaFoldDB" id="A0A9P3GT97"/>
<evidence type="ECO:0000313" key="1">
    <source>
        <dbReference type="EMBL" id="GJF00185.1"/>
    </source>
</evidence>
<organism evidence="1 2">
    <name type="scientific">Phanerochaete sordida</name>
    <dbReference type="NCBI Taxonomy" id="48140"/>
    <lineage>
        <taxon>Eukaryota</taxon>
        <taxon>Fungi</taxon>
        <taxon>Dikarya</taxon>
        <taxon>Basidiomycota</taxon>
        <taxon>Agaricomycotina</taxon>
        <taxon>Agaricomycetes</taxon>
        <taxon>Polyporales</taxon>
        <taxon>Phanerochaetaceae</taxon>
        <taxon>Phanerochaete</taxon>
    </lineage>
</organism>
<reference evidence="1 2" key="1">
    <citation type="submission" date="2021-08" db="EMBL/GenBank/DDBJ databases">
        <title>Draft Genome Sequence of Phanerochaete sordida strain YK-624.</title>
        <authorList>
            <person name="Mori T."/>
            <person name="Dohra H."/>
            <person name="Suzuki T."/>
            <person name="Kawagishi H."/>
            <person name="Hirai H."/>
        </authorList>
    </citation>
    <scope>NUCLEOTIDE SEQUENCE [LARGE SCALE GENOMIC DNA]</scope>
    <source>
        <strain evidence="1 2">YK-624</strain>
    </source>
</reference>
<protein>
    <submittedName>
        <fullName evidence="1">Uncharacterized protein</fullName>
    </submittedName>
</protein>
<dbReference type="EMBL" id="BPQB01000138">
    <property type="protein sequence ID" value="GJF00185.1"/>
    <property type="molecule type" value="Genomic_DNA"/>
</dbReference>
<sequence>MVSSPSSTSPDSLPSLQTPLATYQSLLHLLAEHTSVPHPTPLHLSDSLDIVPYAYLILSCPPGVPLSELRRHGKLSERDDALIDLSIGRWMREMRDRVQNDWFGQPKAPSAARSLPPSLPGLPGFFTTSADEPSYSWQETFTALLEAHLAAAETRGTLPPAGAAKLRAALARAIGSFLFDDCAAPSLLSFTGDAGSVYVALPPPVSSPDAVPREPRITALLPPACALWGDPLLETFFLRGGPEDGTGGRAGPSQALIEGYGGDPVVFARQRTKRVWYDVFLALAVLLAPRDDTADGPDGSECAAHEAWARRRLAECVEVLKDAPCY</sequence>